<feature type="domain" description="C2H2-type" evidence="2">
    <location>
        <begin position="189"/>
        <end position="212"/>
    </location>
</feature>
<accession>A0A448YI83</accession>
<dbReference type="GO" id="GO:0042273">
    <property type="term" value="P:ribosomal large subunit biogenesis"/>
    <property type="evidence" value="ECO:0007669"/>
    <property type="project" value="TreeGrafter"/>
</dbReference>
<gene>
    <name evidence="3" type="ORF">BRENAR_LOCUS1268</name>
</gene>
<dbReference type="GO" id="GO:0030687">
    <property type="term" value="C:preribosome, large subunit precursor"/>
    <property type="evidence" value="ECO:0007669"/>
    <property type="project" value="TreeGrafter"/>
</dbReference>
<dbReference type="OrthoDB" id="19329at2759"/>
<dbReference type="FunCoup" id="A0A448YI83">
    <property type="interactions" value="587"/>
</dbReference>
<feature type="domain" description="C2H2-type" evidence="2">
    <location>
        <begin position="240"/>
        <end position="264"/>
    </location>
</feature>
<dbReference type="PANTHER" id="PTHR13182:SF8">
    <property type="entry name" value="CYTOPLASMIC 60S SUBUNIT BIOGENESIS FACTOR ZNF622"/>
    <property type="match status" value="1"/>
</dbReference>
<protein>
    <submittedName>
        <fullName evidence="3">DEKNAAC101485</fullName>
    </submittedName>
</protein>
<feature type="compositionally biased region" description="Low complexity" evidence="1">
    <location>
        <begin position="150"/>
        <end position="160"/>
    </location>
</feature>
<proteinExistence type="predicted"/>
<dbReference type="InterPro" id="IPR013087">
    <property type="entry name" value="Znf_C2H2_type"/>
</dbReference>
<dbReference type="PANTHER" id="PTHR13182">
    <property type="entry name" value="ZINC FINGER PROTEIN 622"/>
    <property type="match status" value="1"/>
</dbReference>
<evidence type="ECO:0000313" key="3">
    <source>
        <dbReference type="EMBL" id="VEU20533.1"/>
    </source>
</evidence>
<keyword evidence="4" id="KW-1185">Reference proteome</keyword>
<dbReference type="InterPro" id="IPR040025">
    <property type="entry name" value="Znf622/Rei1/Reh1"/>
</dbReference>
<evidence type="ECO:0000259" key="2">
    <source>
        <dbReference type="SMART" id="SM00355"/>
    </source>
</evidence>
<dbReference type="SMART" id="SM00355">
    <property type="entry name" value="ZnF_C2H2"/>
    <property type="match status" value="3"/>
</dbReference>
<dbReference type="InterPro" id="IPR041661">
    <property type="entry name" value="ZN622/Rei1/Reh1_Znf-C2H2"/>
</dbReference>
<reference evidence="3 4" key="1">
    <citation type="submission" date="2018-12" db="EMBL/GenBank/DDBJ databases">
        <authorList>
            <person name="Tiukova I."/>
            <person name="Dainat J."/>
        </authorList>
    </citation>
    <scope>NUCLEOTIDE SEQUENCE [LARGE SCALE GENOMIC DNA]</scope>
</reference>
<dbReference type="EMBL" id="CAACVR010000005">
    <property type="protein sequence ID" value="VEU20533.1"/>
    <property type="molecule type" value="Genomic_DNA"/>
</dbReference>
<evidence type="ECO:0000313" key="4">
    <source>
        <dbReference type="Proteomes" id="UP000290900"/>
    </source>
</evidence>
<feature type="domain" description="C2H2-type" evidence="2">
    <location>
        <begin position="22"/>
        <end position="46"/>
    </location>
</feature>
<dbReference type="Pfam" id="PF12756">
    <property type="entry name" value="zf-C2H2_2"/>
    <property type="match status" value="1"/>
</dbReference>
<dbReference type="InParanoid" id="A0A448YI83"/>
<feature type="region of interest" description="Disordered" evidence="1">
    <location>
        <begin position="143"/>
        <end position="168"/>
    </location>
</feature>
<organism evidence="3 4">
    <name type="scientific">Brettanomyces naardenensis</name>
    <name type="common">Yeast</name>
    <dbReference type="NCBI Taxonomy" id="13370"/>
    <lineage>
        <taxon>Eukaryota</taxon>
        <taxon>Fungi</taxon>
        <taxon>Dikarya</taxon>
        <taxon>Ascomycota</taxon>
        <taxon>Saccharomycotina</taxon>
        <taxon>Pichiomycetes</taxon>
        <taxon>Pichiales</taxon>
        <taxon>Pichiaceae</taxon>
        <taxon>Brettanomyces</taxon>
    </lineage>
</organism>
<dbReference type="AlphaFoldDB" id="A0A448YI83"/>
<sequence length="422" mass="48038">MSLASAIAGLPAHSSSGSHGVFTCLCCQIQFPSAELQRVHMKTEWHRYNLKRRVAELPPVTSEVFEIKVIQQRAKDEQYDEFGFRIVKSARSGRERRPRYQPRSKGISSNNELRLSPTVSVVSHDTTFSLGTTTSEVYSECGLLTPSSNGTDTEGYYSTGEEYETDEDEERAIDSELEENLTPEEIPVTTCFYCGEKNHEIETNIRHMFKRHGLYIPERSYLVDVEGLLKYISESVAIDHFCLTCGFVGKNLESIRQHLNDRGHCILPYETKEDRELVSTFYDFDVTLEVHSEGSKKSVSFAEGEDDVSSYTSSSTSSYTRAVVDDSGTQLILPNGVCLGNRRYARYYRQDIPSIEDKPVTEGERTVATIYAKADEVNRLGERLRKQEAREMGVIESRNRSRALTRKLKKCNNVRYMRDDLL</sequence>
<name>A0A448YI83_BRENA</name>
<evidence type="ECO:0000256" key="1">
    <source>
        <dbReference type="SAM" id="MobiDB-lite"/>
    </source>
</evidence>
<dbReference type="Proteomes" id="UP000290900">
    <property type="component" value="Unassembled WGS sequence"/>
</dbReference>
<dbReference type="STRING" id="13370.A0A448YI83"/>